<reference evidence="11 14" key="2">
    <citation type="submission" date="2018-07" db="EMBL/GenBank/DDBJ databases">
        <title>Genome sequences of Haloplanus aerogenes JCM 16430T.</title>
        <authorList>
            <person name="Kim Y.B."/>
            <person name="Roh S.W."/>
        </authorList>
    </citation>
    <scope>NUCLEOTIDE SEQUENCE [LARGE SCALE GENOMIC DNA]</scope>
    <source>
        <strain evidence="11 14">JCM 16430</strain>
    </source>
</reference>
<dbReference type="GO" id="GO:0008233">
    <property type="term" value="F:peptidase activity"/>
    <property type="evidence" value="ECO:0007669"/>
    <property type="project" value="UniProtKB-KW"/>
</dbReference>
<keyword evidence="5 11" id="KW-0378">Hydrolase</keyword>
<feature type="active site" description="Proton donor" evidence="8">
    <location>
        <position position="215"/>
    </location>
</feature>
<evidence type="ECO:0000256" key="7">
    <source>
        <dbReference type="ARBA" id="ARBA00023136"/>
    </source>
</evidence>
<dbReference type="Proteomes" id="UP000282007">
    <property type="component" value="Chromosome"/>
</dbReference>
<dbReference type="GO" id="GO:0006508">
    <property type="term" value="P:proteolysis"/>
    <property type="evidence" value="ECO:0007669"/>
    <property type="project" value="UniProtKB-KW"/>
</dbReference>
<feature type="transmembrane region" description="Helical" evidence="10">
    <location>
        <begin position="165"/>
        <end position="188"/>
    </location>
</feature>
<feature type="site" description="Transition state stabilizer" evidence="9">
    <location>
        <position position="254"/>
    </location>
</feature>
<dbReference type="EC" id="3.4.22.-" evidence="11"/>
<evidence type="ECO:0000256" key="9">
    <source>
        <dbReference type="PIRSR" id="PIRSR025737-2"/>
    </source>
</evidence>
<feature type="transmembrane region" description="Helical" evidence="10">
    <location>
        <begin position="35"/>
        <end position="54"/>
    </location>
</feature>
<evidence type="ECO:0000313" key="11">
    <source>
        <dbReference type="EMBL" id="AZH26105.1"/>
    </source>
</evidence>
<dbReference type="EMBL" id="REFS01000003">
    <property type="protein sequence ID" value="RMB18446.1"/>
    <property type="molecule type" value="Genomic_DNA"/>
</dbReference>
<evidence type="ECO:0000313" key="13">
    <source>
        <dbReference type="Proteomes" id="UP000277326"/>
    </source>
</evidence>
<keyword evidence="6 10" id="KW-1133">Transmembrane helix</keyword>
<dbReference type="GO" id="GO:0005886">
    <property type="term" value="C:plasma membrane"/>
    <property type="evidence" value="ECO:0007669"/>
    <property type="project" value="UniProtKB-SubCell"/>
</dbReference>
<dbReference type="KEGG" id="haer:DU502_12375"/>
<feature type="transmembrane region" description="Helical" evidence="10">
    <location>
        <begin position="200"/>
        <end position="223"/>
    </location>
</feature>
<evidence type="ECO:0000256" key="4">
    <source>
        <dbReference type="ARBA" id="ARBA00022692"/>
    </source>
</evidence>
<evidence type="ECO:0000256" key="5">
    <source>
        <dbReference type="ARBA" id="ARBA00022801"/>
    </source>
</evidence>
<keyword evidence="4 10" id="KW-0812">Transmembrane</keyword>
<feature type="transmembrane region" description="Helical" evidence="10">
    <location>
        <begin position="255"/>
        <end position="273"/>
    </location>
</feature>
<dbReference type="RefSeq" id="WP_121920526.1">
    <property type="nucleotide sequence ID" value="NZ_CP034145.1"/>
</dbReference>
<evidence type="ECO:0000256" key="2">
    <source>
        <dbReference type="ARBA" id="ARBA00022475"/>
    </source>
</evidence>
<evidence type="ECO:0000313" key="12">
    <source>
        <dbReference type="EMBL" id="RMB18446.1"/>
    </source>
</evidence>
<dbReference type="OrthoDB" id="200496at2157"/>
<dbReference type="NCBIfam" id="TIGR04178">
    <property type="entry name" value="exo_archaeo"/>
    <property type="match status" value="1"/>
</dbReference>
<keyword evidence="3" id="KW-0645">Protease</keyword>
<organism evidence="11 14">
    <name type="scientific">Haloplanus aerogenes</name>
    <dbReference type="NCBI Taxonomy" id="660522"/>
    <lineage>
        <taxon>Archaea</taxon>
        <taxon>Methanobacteriati</taxon>
        <taxon>Methanobacteriota</taxon>
        <taxon>Stenosarchaea group</taxon>
        <taxon>Halobacteria</taxon>
        <taxon>Halobacteriales</taxon>
        <taxon>Haloferacaceae</taxon>
        <taxon>Haloplanus</taxon>
    </lineage>
</organism>
<accession>A0A3G8QV90</accession>
<evidence type="ECO:0000256" key="6">
    <source>
        <dbReference type="ARBA" id="ARBA00022989"/>
    </source>
</evidence>
<dbReference type="InterPro" id="IPR014522">
    <property type="entry name" value="ArtA"/>
</dbReference>
<dbReference type="PIRSF" id="PIRSF025737">
    <property type="entry name" value="Cyco1"/>
    <property type="match status" value="1"/>
</dbReference>
<name>A0A3G8QV90_9EURY</name>
<dbReference type="Proteomes" id="UP000277326">
    <property type="component" value="Unassembled WGS sequence"/>
</dbReference>
<evidence type="ECO:0000256" key="10">
    <source>
        <dbReference type="SAM" id="Phobius"/>
    </source>
</evidence>
<dbReference type="InterPro" id="IPR019127">
    <property type="entry name" value="Exosortase"/>
</dbReference>
<feature type="transmembrane region" description="Helical" evidence="10">
    <location>
        <begin position="87"/>
        <end position="104"/>
    </location>
</feature>
<dbReference type="InterPro" id="IPR026392">
    <property type="entry name" value="Exo/Archaeosortase_dom"/>
</dbReference>
<keyword evidence="2" id="KW-1003">Cell membrane</keyword>
<sequence length="314" mass="34253">MAGPLTDALAWAVVASFLAGTVLRWRGNEHARTVMIAAWGVFAVFWAALVPHFAFVQKSFVEGFLSLAAVPASLYVGYLLHQGRDSLFVLSRAIAVMGVVYLPFETIPALTIGGLSLPSPRHVLISHTTGQTEWAMELLGYNPTLVEGDQGYLNTFKFVTDGGHVILFSIILACTGLGSIAIFVGLIAAVKAPLGRKLRALAIAVPVIYVLNILRTTFIGLMFGKQYMQWFVDEVLFLFGGTDPYKVSFYLSDRVISQVLAVVALVGVTYLVVRELPELLTIVEDVLYIVTREEYDLREALDLPERGDVGPGAD</sequence>
<keyword evidence="14" id="KW-1185">Reference proteome</keyword>
<feature type="transmembrane region" description="Helical" evidence="10">
    <location>
        <begin position="6"/>
        <end position="23"/>
    </location>
</feature>
<evidence type="ECO:0000256" key="8">
    <source>
        <dbReference type="PIRSR" id="PIRSR025737-1"/>
    </source>
</evidence>
<dbReference type="Pfam" id="PF09721">
    <property type="entry name" value="Exosortase_EpsH"/>
    <property type="match status" value="1"/>
</dbReference>
<dbReference type="EMBL" id="CP034145">
    <property type="protein sequence ID" value="AZH26105.1"/>
    <property type="molecule type" value="Genomic_DNA"/>
</dbReference>
<gene>
    <name evidence="11" type="primary">artA</name>
    <name evidence="12" type="ORF">ATH50_1902</name>
    <name evidence="11" type="ORF">DU502_12375</name>
</gene>
<dbReference type="AlphaFoldDB" id="A0A3G8QV90"/>
<feature type="active site" description="Acyl-thioester intermediate" evidence="8">
    <location>
        <position position="174"/>
    </location>
</feature>
<dbReference type="NCBIfam" id="TIGR04125">
    <property type="entry name" value="exosort_PGF_TRM"/>
    <property type="match status" value="1"/>
</dbReference>
<keyword evidence="7 10" id="KW-0472">Membrane</keyword>
<evidence type="ECO:0000313" key="14">
    <source>
        <dbReference type="Proteomes" id="UP000282007"/>
    </source>
</evidence>
<protein>
    <submittedName>
        <fullName evidence="11 12">Archaeosortase A</fullName>
        <ecNumber evidence="11">3.4.22.-</ecNumber>
    </submittedName>
</protein>
<comment type="subcellular location">
    <subcellularLocation>
        <location evidence="1">Cell membrane</location>
        <topology evidence="1">Multi-pass membrane protein</topology>
    </subcellularLocation>
</comment>
<proteinExistence type="predicted"/>
<evidence type="ECO:0000256" key="1">
    <source>
        <dbReference type="ARBA" id="ARBA00004651"/>
    </source>
</evidence>
<reference evidence="12" key="3">
    <citation type="submission" date="2018-10" db="EMBL/GenBank/DDBJ databases">
        <authorList>
            <person name="Whitman W."/>
            <person name="Huntemann M."/>
            <person name="Clum A."/>
            <person name="Pillay M."/>
            <person name="Palaniappan K."/>
            <person name="Varghese N."/>
            <person name="Mikhailova N."/>
            <person name="Stamatis D."/>
            <person name="Reddy T."/>
            <person name="Daum C."/>
            <person name="Shapiro N."/>
            <person name="Ivanova N."/>
            <person name="Kyrpides N."/>
            <person name="Woyke T."/>
        </authorList>
    </citation>
    <scope>NUCLEOTIDE SEQUENCE</scope>
    <source>
        <strain evidence="12">CGMCC 1.10124</strain>
    </source>
</reference>
<reference evidence="12 13" key="1">
    <citation type="journal article" date="2015" name="Stand. Genomic Sci.">
        <title>Genomic Encyclopedia of Bacterial and Archaeal Type Strains, Phase III: the genomes of soil and plant-associated and newly described type strains.</title>
        <authorList>
            <person name="Whitman W.B."/>
            <person name="Woyke T."/>
            <person name="Klenk H.P."/>
            <person name="Zhou Y."/>
            <person name="Lilburn T.G."/>
            <person name="Beck B.J."/>
            <person name="De Vos P."/>
            <person name="Vandamme P."/>
            <person name="Eisen J.A."/>
            <person name="Garrity G."/>
            <person name="Hugenholtz P."/>
            <person name="Kyrpides N.C."/>
        </authorList>
    </citation>
    <scope>NUCLEOTIDE SEQUENCE [LARGE SCALE GENOMIC DNA]</scope>
    <source>
        <strain evidence="12 13">CGMCC 1.10124</strain>
    </source>
</reference>
<dbReference type="GeneID" id="38472095"/>
<evidence type="ECO:0000256" key="3">
    <source>
        <dbReference type="ARBA" id="ARBA00022670"/>
    </source>
</evidence>
<feature type="transmembrane region" description="Helical" evidence="10">
    <location>
        <begin position="60"/>
        <end position="80"/>
    </location>
</feature>